<keyword evidence="4" id="KW-0436">Ligase</keyword>
<dbReference type="InterPro" id="IPR006195">
    <property type="entry name" value="aa-tRNA-synth_II"/>
</dbReference>
<dbReference type="InterPro" id="IPR027031">
    <property type="entry name" value="Gly-tRNA_synthase/POLG2"/>
</dbReference>
<dbReference type="GO" id="GO:0006426">
    <property type="term" value="P:glycyl-tRNA aminoacylation"/>
    <property type="evidence" value="ECO:0007669"/>
    <property type="project" value="InterPro"/>
</dbReference>
<dbReference type="NCBIfam" id="TIGR00389">
    <property type="entry name" value="glyS_dimeric"/>
    <property type="match status" value="1"/>
</dbReference>
<dbReference type="RefSeq" id="WP_075049591.1">
    <property type="nucleotide sequence ID" value="NZ_CP006867.1"/>
</dbReference>
<evidence type="ECO:0000256" key="5">
    <source>
        <dbReference type="ARBA" id="ARBA00022741"/>
    </source>
</evidence>
<reference evidence="11 12" key="1">
    <citation type="submission" date="2013-11" db="EMBL/GenBank/DDBJ databases">
        <title>Comparative genomics of Ignicoccus.</title>
        <authorList>
            <person name="Podar M."/>
        </authorList>
    </citation>
    <scope>NUCLEOTIDE SEQUENCE [LARGE SCALE GENOMIC DNA]</scope>
    <source>
        <strain evidence="11 12">DSM 13165</strain>
    </source>
</reference>
<evidence type="ECO:0000256" key="9">
    <source>
        <dbReference type="ARBA" id="ARBA00030057"/>
    </source>
</evidence>
<dbReference type="AlphaFoldDB" id="A0A0U3FI84"/>
<keyword evidence="6" id="KW-0067">ATP-binding</keyword>
<keyword evidence="5" id="KW-0547">Nucleotide-binding</keyword>
<dbReference type="Gene3D" id="3.40.50.800">
    <property type="entry name" value="Anticodon-binding domain"/>
    <property type="match status" value="1"/>
</dbReference>
<keyword evidence="3" id="KW-0963">Cytoplasm</keyword>
<keyword evidence="12" id="KW-1185">Reference proteome</keyword>
<dbReference type="FunFam" id="3.30.40.230:FF:000005">
    <property type="entry name" value="Glycine--tRNA ligase"/>
    <property type="match status" value="1"/>
</dbReference>
<dbReference type="KEGG" id="iis:EYM_03005"/>
<dbReference type="Proteomes" id="UP000060778">
    <property type="component" value="Chromosome"/>
</dbReference>
<dbReference type="Gene3D" id="3.30.720.200">
    <property type="match status" value="1"/>
</dbReference>
<dbReference type="InterPro" id="IPR045864">
    <property type="entry name" value="aa-tRNA-synth_II/BPL/LPL"/>
</dbReference>
<dbReference type="PROSITE" id="PS50862">
    <property type="entry name" value="AA_TRNA_LIGASE_II"/>
    <property type="match status" value="1"/>
</dbReference>
<evidence type="ECO:0000313" key="11">
    <source>
        <dbReference type="EMBL" id="ALU11606.1"/>
    </source>
</evidence>
<sequence>MAEDKSTKVSDLAQRRGFYWPSWEIYGGVAGLYDLGPLGKELQNKIIELWKKVLIRPLQRIVFEMETPILTPYKVLEASGHVENFTDPIVECKNCGRKFRADHLIEEATGIKVEGLKPEDLTKIIRENNIRCPVCGGELGEVRPFLLLFQTQIGPYEGSKGFLRPETAQGAFVNFKKVYQLNRERLPFGIAQIGRVGRNEISPRQGLLRLREFTIAEIEFFIDPLNPGKPPLDYEAKIRLLPWELQKEGVKEPVEVSVKEALERGWIINEWMAYWMLKAKELLNRLGISDEDQFFEEKSPEERAHYSSQTYDQLVRTERYGWMEVSGHAYRGDYDVSRHIEYSGKDLYAIRRLSEPKRVKRKVIRVNKRELGIRFKSEAKEIMKRLNEMNPDEVEKELRERGYVKVNDHELGRDLIWVEEVEEVITVERFVPHVVEPSFGVERLLYVALEHAYKEKDGRVILSLPREIAPIQVVVLPLLEEEKLKEKALEIVEMLSENYRVEYDEKGSIGRRYARWDEVGVPLAITVDFQTLEDNTVTFRDRDTWKQVRVKVSEVPAKVEMFLKGKPLEELGTPIEGSSEE</sequence>
<dbReference type="GeneID" id="30679994"/>
<protein>
    <recommendedName>
        <fullName evidence="2">glycine--tRNA ligase</fullName>
        <ecNumber evidence="2">6.1.1.14</ecNumber>
    </recommendedName>
    <alternativeName>
        <fullName evidence="9">Diadenosine tetraphosphate synthetase</fullName>
    </alternativeName>
</protein>
<dbReference type="EC" id="6.1.1.14" evidence="2"/>
<dbReference type="GO" id="GO:0004820">
    <property type="term" value="F:glycine-tRNA ligase activity"/>
    <property type="evidence" value="ECO:0007669"/>
    <property type="project" value="UniProtKB-EC"/>
</dbReference>
<dbReference type="FunFam" id="3.40.50.800:FF:000002">
    <property type="entry name" value="Glycine--tRNA ligase"/>
    <property type="match status" value="1"/>
</dbReference>
<dbReference type="GO" id="GO:0005524">
    <property type="term" value="F:ATP binding"/>
    <property type="evidence" value="ECO:0007669"/>
    <property type="project" value="UniProtKB-KW"/>
</dbReference>
<evidence type="ECO:0000256" key="1">
    <source>
        <dbReference type="ARBA" id="ARBA00008226"/>
    </source>
</evidence>
<dbReference type="Pfam" id="PF00587">
    <property type="entry name" value="tRNA-synt_2b"/>
    <property type="match status" value="1"/>
</dbReference>
<evidence type="ECO:0000256" key="3">
    <source>
        <dbReference type="ARBA" id="ARBA00022490"/>
    </source>
</evidence>
<dbReference type="GO" id="GO:0005737">
    <property type="term" value="C:cytoplasm"/>
    <property type="evidence" value="ECO:0007669"/>
    <property type="project" value="InterPro"/>
</dbReference>
<dbReference type="Gene3D" id="3.30.40.230">
    <property type="match status" value="1"/>
</dbReference>
<evidence type="ECO:0000259" key="10">
    <source>
        <dbReference type="PROSITE" id="PS50862"/>
    </source>
</evidence>
<name>A0A0U3FI84_9CREN</name>
<accession>A0A0U3FI84</accession>
<dbReference type="SUPFAM" id="SSF55681">
    <property type="entry name" value="Class II aaRS and biotin synthetases"/>
    <property type="match status" value="1"/>
</dbReference>
<dbReference type="CDD" id="cd00774">
    <property type="entry name" value="GlyRS-like_core"/>
    <property type="match status" value="1"/>
</dbReference>
<evidence type="ECO:0000256" key="6">
    <source>
        <dbReference type="ARBA" id="ARBA00022840"/>
    </source>
</evidence>
<dbReference type="STRING" id="940295.EYM_03005"/>
<comment type="similarity">
    <text evidence="1">Belongs to the class-II aminoacyl-tRNA synthetase family.</text>
</comment>
<dbReference type="Pfam" id="PF03129">
    <property type="entry name" value="HGTP_anticodon"/>
    <property type="match status" value="1"/>
</dbReference>
<dbReference type="PRINTS" id="PR01043">
    <property type="entry name" value="TRNASYNTHGLY"/>
</dbReference>
<dbReference type="InterPro" id="IPR004154">
    <property type="entry name" value="Anticodon-bd"/>
</dbReference>
<evidence type="ECO:0000256" key="2">
    <source>
        <dbReference type="ARBA" id="ARBA00012829"/>
    </source>
</evidence>
<dbReference type="OrthoDB" id="6113at2157"/>
<dbReference type="PANTHER" id="PTHR10745:SF0">
    <property type="entry name" value="GLYCINE--TRNA LIGASE"/>
    <property type="match status" value="1"/>
</dbReference>
<dbReference type="Gene3D" id="3.30.930.10">
    <property type="entry name" value="Bira Bifunctional Protein, Domain 2"/>
    <property type="match status" value="1"/>
</dbReference>
<organism evidence="11 12">
    <name type="scientific">Ignicoccus islandicus DSM 13165</name>
    <dbReference type="NCBI Taxonomy" id="940295"/>
    <lineage>
        <taxon>Archaea</taxon>
        <taxon>Thermoproteota</taxon>
        <taxon>Thermoprotei</taxon>
        <taxon>Desulfurococcales</taxon>
        <taxon>Desulfurococcaceae</taxon>
        <taxon>Ignicoccus</taxon>
    </lineage>
</organism>
<keyword evidence="8" id="KW-0030">Aminoacyl-tRNA synthetase</keyword>
<evidence type="ECO:0000256" key="7">
    <source>
        <dbReference type="ARBA" id="ARBA00022917"/>
    </source>
</evidence>
<evidence type="ECO:0000256" key="8">
    <source>
        <dbReference type="ARBA" id="ARBA00023146"/>
    </source>
</evidence>
<feature type="domain" description="Aminoacyl-transfer RNA synthetases class-II family profile" evidence="10">
    <location>
        <begin position="4"/>
        <end position="470"/>
    </location>
</feature>
<dbReference type="SUPFAM" id="SSF52954">
    <property type="entry name" value="Class II aaRS ABD-related"/>
    <property type="match status" value="1"/>
</dbReference>
<dbReference type="EMBL" id="CP006867">
    <property type="protein sequence ID" value="ALU11606.1"/>
    <property type="molecule type" value="Genomic_DNA"/>
</dbReference>
<dbReference type="InterPro" id="IPR036621">
    <property type="entry name" value="Anticodon-bd_dom_sf"/>
</dbReference>
<evidence type="ECO:0000256" key="4">
    <source>
        <dbReference type="ARBA" id="ARBA00022598"/>
    </source>
</evidence>
<dbReference type="InterPro" id="IPR002315">
    <property type="entry name" value="tRNA-synt_gly"/>
</dbReference>
<dbReference type="GO" id="GO:0044281">
    <property type="term" value="P:small molecule metabolic process"/>
    <property type="evidence" value="ECO:0007669"/>
    <property type="project" value="UniProtKB-ARBA"/>
</dbReference>
<dbReference type="NCBIfam" id="NF003211">
    <property type="entry name" value="PRK04173.1"/>
    <property type="match status" value="1"/>
</dbReference>
<dbReference type="PATRIC" id="fig|940295.4.peg.586"/>
<dbReference type="PANTHER" id="PTHR10745">
    <property type="entry name" value="GLYCYL-TRNA SYNTHETASE/DNA POLYMERASE SUBUNIT GAMMA-2"/>
    <property type="match status" value="1"/>
</dbReference>
<proteinExistence type="inferred from homology"/>
<gene>
    <name evidence="11" type="ORF">EYM_03005</name>
</gene>
<evidence type="ECO:0000313" key="12">
    <source>
        <dbReference type="Proteomes" id="UP000060778"/>
    </source>
</evidence>
<dbReference type="InterPro" id="IPR002314">
    <property type="entry name" value="aa-tRNA-synt_IIb"/>
</dbReference>
<dbReference type="InterPro" id="IPR033731">
    <property type="entry name" value="GlyRS-like_core"/>
</dbReference>
<keyword evidence="7" id="KW-0648">Protein biosynthesis</keyword>